<evidence type="ECO:0000313" key="3">
    <source>
        <dbReference type="Proteomes" id="UP000193067"/>
    </source>
</evidence>
<feature type="compositionally biased region" description="Pro residues" evidence="1">
    <location>
        <begin position="295"/>
        <end position="304"/>
    </location>
</feature>
<gene>
    <name evidence="2" type="ORF">PYCCODRAFT_1469700</name>
</gene>
<dbReference type="AlphaFoldDB" id="A0A1Y2IG82"/>
<feature type="region of interest" description="Disordered" evidence="1">
    <location>
        <begin position="192"/>
        <end position="229"/>
    </location>
</feature>
<protein>
    <submittedName>
        <fullName evidence="2">Uncharacterized protein</fullName>
    </submittedName>
</protein>
<feature type="compositionally biased region" description="Low complexity" evidence="1">
    <location>
        <begin position="366"/>
        <end position="380"/>
    </location>
</feature>
<name>A0A1Y2IG82_TRAC3</name>
<dbReference type="Proteomes" id="UP000193067">
    <property type="component" value="Unassembled WGS sequence"/>
</dbReference>
<evidence type="ECO:0000256" key="1">
    <source>
        <dbReference type="SAM" id="MobiDB-lite"/>
    </source>
</evidence>
<feature type="compositionally biased region" description="Polar residues" evidence="1">
    <location>
        <begin position="12"/>
        <end position="21"/>
    </location>
</feature>
<organism evidence="2 3">
    <name type="scientific">Trametes coccinea (strain BRFM310)</name>
    <name type="common">Pycnoporus coccineus</name>
    <dbReference type="NCBI Taxonomy" id="1353009"/>
    <lineage>
        <taxon>Eukaryota</taxon>
        <taxon>Fungi</taxon>
        <taxon>Dikarya</taxon>
        <taxon>Basidiomycota</taxon>
        <taxon>Agaricomycotina</taxon>
        <taxon>Agaricomycetes</taxon>
        <taxon>Polyporales</taxon>
        <taxon>Polyporaceae</taxon>
        <taxon>Trametes</taxon>
    </lineage>
</organism>
<feature type="region of interest" description="Disordered" evidence="1">
    <location>
        <begin position="1"/>
        <end position="114"/>
    </location>
</feature>
<feature type="compositionally biased region" description="Polar residues" evidence="1">
    <location>
        <begin position="85"/>
        <end position="105"/>
    </location>
</feature>
<accession>A0A1Y2IG82</accession>
<feature type="region of interest" description="Disordered" evidence="1">
    <location>
        <begin position="280"/>
        <end position="380"/>
    </location>
</feature>
<feature type="compositionally biased region" description="Polar residues" evidence="1">
    <location>
        <begin position="192"/>
        <end position="204"/>
    </location>
</feature>
<sequence length="463" mass="50348">MAEERNDEPPHASSSQLTESLTIEDCENGMPQSQDNPVLLDEDDDVNHPAPPATPPPSTARRMTRQTSAMHLSPSKRKRTEETTTDSPEQSSSAKGKQPATSRTPIPSVKKAAAQPLREQLGALTRRVDYLAQQIQDDRSAIPALELRVTDTIANVRNSVITETADLLRTEFSRQMTSIQSAHNSVLDRVNSSLQSVRSASNHTPAVSSDDGVPPPPSIPSSGSAVGSLSSISGPAGYTGTILDLPVDEINSRPHYASAARLPYRSPRPPEQQAIVQSATLRPIPPAPSYRDLLPPRPVAPYPHPDADHMDSRPNDFARPPLDLTVSSRLGDGRPHNGDNRPAFASHRPRVPSRPSRGTGLPRVTAPPSRSAGPSRGSLPTTVLLGPLGWESAFVREQVLDVAEPVFLQRRTLKQHLLNVSLDDNPHFVRLSYSARDDAAAFVQLWTDLPRKDEQYTAVHAHL</sequence>
<feature type="compositionally biased region" description="Basic and acidic residues" evidence="1">
    <location>
        <begin position="305"/>
        <end position="316"/>
    </location>
</feature>
<dbReference type="EMBL" id="KZ084121">
    <property type="protein sequence ID" value="OSD00180.1"/>
    <property type="molecule type" value="Genomic_DNA"/>
</dbReference>
<keyword evidence="3" id="KW-1185">Reference proteome</keyword>
<evidence type="ECO:0000313" key="2">
    <source>
        <dbReference type="EMBL" id="OSD00180.1"/>
    </source>
</evidence>
<proteinExistence type="predicted"/>
<feature type="compositionally biased region" description="Low complexity" evidence="1">
    <location>
        <begin position="220"/>
        <end position="229"/>
    </location>
</feature>
<feature type="compositionally biased region" description="Pro residues" evidence="1">
    <location>
        <begin position="49"/>
        <end position="58"/>
    </location>
</feature>
<reference evidence="2 3" key="1">
    <citation type="journal article" date="2015" name="Biotechnol. Biofuels">
        <title>Enhanced degradation of softwood versus hardwood by the white-rot fungus Pycnoporus coccineus.</title>
        <authorList>
            <person name="Couturier M."/>
            <person name="Navarro D."/>
            <person name="Chevret D."/>
            <person name="Henrissat B."/>
            <person name="Piumi F."/>
            <person name="Ruiz-Duenas F.J."/>
            <person name="Martinez A.T."/>
            <person name="Grigoriev I.V."/>
            <person name="Riley R."/>
            <person name="Lipzen A."/>
            <person name="Berrin J.G."/>
            <person name="Master E.R."/>
            <person name="Rosso M.N."/>
        </authorList>
    </citation>
    <scope>NUCLEOTIDE SEQUENCE [LARGE SCALE GENOMIC DNA]</scope>
    <source>
        <strain evidence="2 3">BRFM310</strain>
    </source>
</reference>